<accession>A0A2V3ICQ4</accession>
<name>A0A2V3ICQ4_9FLOR</name>
<dbReference type="Proteomes" id="UP000247409">
    <property type="component" value="Unassembled WGS sequence"/>
</dbReference>
<feature type="compositionally biased region" description="Basic and acidic residues" evidence="1">
    <location>
        <begin position="1636"/>
        <end position="1647"/>
    </location>
</feature>
<proteinExistence type="predicted"/>
<reference evidence="2 3" key="1">
    <citation type="journal article" date="2018" name="Mol. Biol. Evol.">
        <title>Analysis of the draft genome of the red seaweed Gracilariopsis chorda provides insights into genome size evolution in Rhodophyta.</title>
        <authorList>
            <person name="Lee J."/>
            <person name="Yang E.C."/>
            <person name="Graf L."/>
            <person name="Yang J.H."/>
            <person name="Qiu H."/>
            <person name="Zel Zion U."/>
            <person name="Chan C.X."/>
            <person name="Stephens T.G."/>
            <person name="Weber A.P.M."/>
            <person name="Boo G.H."/>
            <person name="Boo S.M."/>
            <person name="Kim K.M."/>
            <person name="Shin Y."/>
            <person name="Jung M."/>
            <person name="Lee S.J."/>
            <person name="Yim H.S."/>
            <person name="Lee J.H."/>
            <person name="Bhattacharya D."/>
            <person name="Yoon H.S."/>
        </authorList>
    </citation>
    <scope>NUCLEOTIDE SEQUENCE [LARGE SCALE GENOMIC DNA]</scope>
    <source>
        <strain evidence="2 3">SKKU-2015</strain>
        <tissue evidence="2">Whole body</tissue>
    </source>
</reference>
<evidence type="ECO:0008006" key="4">
    <source>
        <dbReference type="Google" id="ProtNLM"/>
    </source>
</evidence>
<protein>
    <recommendedName>
        <fullName evidence="4">Tesmin/TSO1-like CXC domain-containing protein</fullName>
    </recommendedName>
</protein>
<dbReference type="OrthoDB" id="3176171at2759"/>
<dbReference type="EMBL" id="NBIV01000413">
    <property type="protein sequence ID" value="PXF39869.1"/>
    <property type="molecule type" value="Genomic_DNA"/>
</dbReference>
<evidence type="ECO:0000313" key="3">
    <source>
        <dbReference type="Proteomes" id="UP000247409"/>
    </source>
</evidence>
<comment type="caution">
    <text evidence="2">The sequence shown here is derived from an EMBL/GenBank/DDBJ whole genome shotgun (WGS) entry which is preliminary data.</text>
</comment>
<organism evidence="2 3">
    <name type="scientific">Gracilariopsis chorda</name>
    <dbReference type="NCBI Taxonomy" id="448386"/>
    <lineage>
        <taxon>Eukaryota</taxon>
        <taxon>Rhodophyta</taxon>
        <taxon>Florideophyceae</taxon>
        <taxon>Rhodymeniophycidae</taxon>
        <taxon>Gracilariales</taxon>
        <taxon>Gracilariaceae</taxon>
        <taxon>Gracilariopsis</taxon>
    </lineage>
</organism>
<feature type="compositionally biased region" description="Polar residues" evidence="1">
    <location>
        <begin position="1604"/>
        <end position="1619"/>
    </location>
</feature>
<feature type="region of interest" description="Disordered" evidence="1">
    <location>
        <begin position="1601"/>
        <end position="1649"/>
    </location>
</feature>
<evidence type="ECO:0000313" key="2">
    <source>
        <dbReference type="EMBL" id="PXF39869.1"/>
    </source>
</evidence>
<keyword evidence="3" id="KW-1185">Reference proteome</keyword>
<feature type="region of interest" description="Disordered" evidence="1">
    <location>
        <begin position="1465"/>
        <end position="1486"/>
    </location>
</feature>
<evidence type="ECO:0000256" key="1">
    <source>
        <dbReference type="SAM" id="MobiDB-lite"/>
    </source>
</evidence>
<sequence length="2065" mass="229426">MKEVVRDSWNQPTEGPCVACGENDKRRPKKASFLSRTQLLKRSQVDTGTLPNPFARKDPGFFLLCTSCRSPKNGWNVICDVRRYGSKSRSALQAWKVRAFAREAKQRTDCYICIKLGCHFDSSIRTKANFKLFSVLLYSACVQELFCSELSRRSGLCVEDGRFLLHQIGEVRFCSLHHNQTRHANDIAATEEPTLRGALSGYCIFKGQGCSGLSAVLRPLPNLKMETLEDTEVFCEYDDAVDIYSGGSLKFEDVAGMHACGNCRYIVTRGAQGIQPSFDTVTLTDATDRCLVDCILFALDKAACNTVFMRGNDGITHAANDLRSAAIAPFSEAPASRFLPIKAVFTTRKALSALSTNGFDVTNRTVESRIGSVLSAKDVHLYSLSRKFRCYAQVGALCPIVGVVMTLTKGESVTITLKEKRKMLAETGNRFMRSKEKYYRGDWSLSDEIAAVPPRLWASFILEMASEKQLLSWKVAAAAIGKKVVDMFPVLNDFTNIPREEFDNFAQQRFVHKSADETGLRRVDFLLCIRALKVIEQMTYSQSRLRIGPLTMTLSIAGIAESSPSWTSVLHSLGLATSYNAMESFKKSLIAKREQSTRGAFEGVNTTDRLVSIQLDNFDILPFHSMKASGKALPMVSVTATQGIVQSRKRPRLHSAVGINRSTEEPGALVEADTSWRSPSTVLVDRATFSSSFNSVADQNILEDFYDMVFGVVLSRRDDLLGSSASSQFQRRTATLPYKNQGVNFRTLLLSCFSPHGGSDRSAPYLFDQDVLFVDICRMSAADILTIHQKLSLIKDLLQLGEDGSPKYVVVSGDQPTYRMLVKIWRQSFLESKRDTAENSPTNEVKVHEWLIPFPGFFHVEKQSLYPLCKEMLHGLGLTELSGCCGLSKSQVDNILKHSHARNNRAVVFSICAALVIHTVDLIQAERPELKDSVMEIMNRDHSSTKSQSTLFKCTTDLVTGSMIEVGRQLRKGVFDLFANDPNGTHIVHTVLFTYLLPTVGFHVLSRTGHTDVLDSFWLRLNNVLHTSGHLKYQELYLFYSFFRSIMPRIVFEDLYNNKPGALVARVPSFTAGSRSAYDERGWTYVHLDEALEMLIIRLVKGLNQVTLPYLESAGAWLLDVASARLLIRNVTAAARLYRPSRSGDDTGEGIGPLLHYDKSSIQSKSVKAMVELMRAKGFLGHDHRSGDKLCNVLGDHTATLNDAKAQELIMKCDIYGKKTAELHASALFPDVFGKLTKEDYETEFSGKRFRGVWTKTRQIPTAGIVMESEKKHTVLKSSKVTKDPKKALSDRRYVLSKVMTTLTLAEHAALSSGDHEGAEHARKQWNVLYSARHMASPFADAYRSFEQGAAGMRHAQKSHILNALNLEGFQEGEDGDDLGIPVRETKAVSFYYDYQFPSYASVMVDVMNHIWTRGTDGRRGNSIFHVTVMKLKHFLRPWFSGSRGKQLRQLHLHVDDPSIVIPQKHGEQARRDATRSMDENTARNGSDELNSIGFLLPITVPWGTITSSRRSRDAVSSVHLFCGAVAAMELAEESSIDVSVFLYGGCFCFKSSCVGKGFEDLLPELALRTDIGSFPRDGEVFIGLKEDLLSIGCSNGEGAPGQAVSSDSSQATTANNGPTVLPSGVSHPDMAGYDPRNELGERRHQTEEDDLLRVPRTAVLMVSNGGGLQISGVCIKHGEAETRFVAAFKHFVSPLLSEESEKDVFKYNDGHHSPLPSHLRCASIVLSKDTDVTMILCLAERMHGRGVLHVLGEHVIEIDTLVRNLSLNGSNQSTLACVYTLAGCDFTPGSYGVRHSHFLSAAVRQRVMLGHLESNSDPTAFELATVLAYLEKKGYRKLLTLAEKDDAMQKWNTESCDAAEIRRRTRTIFASPHVVGSEEWVLDARRHIYDGARSVAELIAPKQHIYLQASRSKFVVFTYWSQAHWDDLSPDVLKGCDESNGFDVSGSVLLEREDDVKILSKQMNELVARCKCKGNCSNRVCSCIKRDRKCIRCECDAGTCRNRATTSGMIYNANAEDADGMEVEEDQEDGSDDEVVTSLQVTELNCDLECNLANDDEETDACSP</sequence>
<feature type="compositionally biased region" description="Basic and acidic residues" evidence="1">
    <location>
        <begin position="1465"/>
        <end position="1482"/>
    </location>
</feature>
<gene>
    <name evidence="2" type="ORF">BWQ96_10414</name>
</gene>